<name>A0A3S5YE66_SALER</name>
<sequence>MESLLVEGQRPKSLRLRRLLSAMVQLVQAVSLLDRGLLLSRETTLREQPVHLFLLVVKRW</sequence>
<evidence type="ECO:0000313" key="1">
    <source>
        <dbReference type="EMBL" id="OLV92529.1"/>
    </source>
</evidence>
<dbReference type="EMBL" id="AWRC01000090">
    <property type="protein sequence ID" value="OLV92529.1"/>
    <property type="molecule type" value="Genomic_DNA"/>
</dbReference>
<organism evidence="1">
    <name type="scientific">Salmonella enterica subsp. arizonae serovar 18:z4,z23:- str. CVM N26626</name>
    <dbReference type="NCBI Taxonomy" id="1395119"/>
    <lineage>
        <taxon>Bacteria</taxon>
        <taxon>Pseudomonadati</taxon>
        <taxon>Pseudomonadota</taxon>
        <taxon>Gammaproteobacteria</taxon>
        <taxon>Enterobacterales</taxon>
        <taxon>Enterobacteriaceae</taxon>
        <taxon>Salmonella</taxon>
    </lineage>
</organism>
<proteinExistence type="predicted"/>
<reference evidence="1" key="1">
    <citation type="submission" date="2013-09" db="EMBL/GenBank/DDBJ databases">
        <title>Salmonella enterica subsp. IIIa serovar 18:z4:z23:-.</title>
        <authorList>
            <person name="Chen Y."/>
            <person name="Li C."/>
            <person name="Mcdermott P."/>
            <person name="Zhao S."/>
        </authorList>
    </citation>
    <scope>NUCLEOTIDE SEQUENCE [LARGE SCALE GENOMIC DNA]</scope>
    <source>
        <strain evidence="1">N26626</strain>
    </source>
</reference>
<comment type="caution">
    <text evidence="1">The sequence shown here is derived from an EMBL/GenBank/DDBJ whole genome shotgun (WGS) entry which is preliminary data.</text>
</comment>
<accession>A0A3S5YE66</accession>
<dbReference type="Proteomes" id="UP000868500">
    <property type="component" value="Unassembled WGS sequence"/>
</dbReference>
<protein>
    <submittedName>
        <fullName evidence="1">Uncharacterized protein</fullName>
    </submittedName>
</protein>
<dbReference type="AlphaFoldDB" id="A0A3S5YE66"/>
<gene>
    <name evidence="1" type="ORF">P298_04040</name>
</gene>